<dbReference type="AlphaFoldDB" id="A0A1A8ZII3"/>
<protein>
    <recommendedName>
        <fullName evidence="2">aminodeoxychorismate synthase</fullName>
        <ecNumber evidence="2">2.6.1.85</ecNumber>
    </recommendedName>
</protein>
<evidence type="ECO:0000259" key="6">
    <source>
        <dbReference type="Pfam" id="PF00425"/>
    </source>
</evidence>
<dbReference type="Gene3D" id="3.40.50.880">
    <property type="match status" value="1"/>
</dbReference>
<comment type="similarity">
    <text evidence="1">In the C-terminal section; belongs to the anthranilate synthase component I family.</text>
</comment>
<dbReference type="SUPFAM" id="SSF56322">
    <property type="entry name" value="ADC synthase"/>
    <property type="match status" value="1"/>
</dbReference>
<feature type="domain" description="Anthranilate synthase component I N-terminal" evidence="7">
    <location>
        <begin position="230"/>
        <end position="363"/>
    </location>
</feature>
<dbReference type="PANTHER" id="PTHR11236:SF18">
    <property type="entry name" value="AMINODEOXYCHORISMATE SYNTHASE"/>
    <property type="match status" value="1"/>
</dbReference>
<gene>
    <name evidence="8" type="ORF">GA0070611_2401</name>
</gene>
<dbReference type="InterPro" id="IPR005802">
    <property type="entry name" value="ADC_synth_comp_1"/>
</dbReference>
<dbReference type="InterPro" id="IPR019999">
    <property type="entry name" value="Anth_synth_I-like"/>
</dbReference>
<sequence length="684" mass="74044">MRTLLVDNYDSFTYNLFHLLTEANGEQPEVIVNDDPRWRLEYLREFDNVVLSPGPGHPGRDADFGLCRDVLRAGTVPTLGVCLGHQGLAIAHGGRVERGIQPCHGRVTPVRHDRTGLFEGIPSPFEVTRYHSLVVTETPPRLAVTAWSDDGVVMGLAHRALPHWGVQFHPESIGSAYGVRLLANFAELTERHAGSGRAPLPGRTVPSRLRPARRRALRVLARQVPAAWPPEAAFTALFGSAEHAYWLDSSRPDADLGRFSIMGDADGPLGRIATADVGRGTVTVRGGESTHATPEPFLPWLDRDLAATRIADPGLPVPFTLGWVGHLGYELKAECGGNVAHRADGPDAVMLFSDRALVLDHHTGMAHLLALAEHDETAPTRWLDHAEQVLSQVPPATIRADRPTAAPPLRLRHDEQRYRELIAECQRLIAAGETYQVCLTNMVEVEADLDPWAGYLFLRASSPAPFGAYLRLGDTHVLSTSPERFIRVGTDSVVESRPIKGTRPRGATPEEDHAYAAELATSVKDRAENLMIVDLVRNDLGRCARPGSVHAVGVFRVETHSMAHQLVSTVQAVLREDCTGVQAVQAAFPPGSMTGAPKRRTMQIIDRLEGGPRGIYSGALGYFSLHGTLDLSVVIRTAVATPGLVRYGSGGAIIALSDPEAEIEETRVKAAPLLSLTGATSLSG</sequence>
<evidence type="ECO:0000256" key="2">
    <source>
        <dbReference type="ARBA" id="ARBA00013139"/>
    </source>
</evidence>
<evidence type="ECO:0000259" key="5">
    <source>
        <dbReference type="Pfam" id="PF00117"/>
    </source>
</evidence>
<dbReference type="NCBIfam" id="TIGR00566">
    <property type="entry name" value="trpG_papA"/>
    <property type="match status" value="1"/>
</dbReference>
<proteinExistence type="inferred from homology"/>
<dbReference type="InterPro" id="IPR006221">
    <property type="entry name" value="TrpG/PapA_dom"/>
</dbReference>
<feature type="domain" description="Glutamine amidotransferase" evidence="5">
    <location>
        <begin position="4"/>
        <end position="186"/>
    </location>
</feature>
<dbReference type="Gene3D" id="3.60.120.10">
    <property type="entry name" value="Anthranilate synthase"/>
    <property type="match status" value="1"/>
</dbReference>
<dbReference type="NCBIfam" id="TIGR00553">
    <property type="entry name" value="pabB"/>
    <property type="match status" value="1"/>
</dbReference>
<dbReference type="InterPro" id="IPR005801">
    <property type="entry name" value="ADC_synthase"/>
</dbReference>
<evidence type="ECO:0000313" key="9">
    <source>
        <dbReference type="Proteomes" id="UP000199385"/>
    </source>
</evidence>
<organism evidence="8 9">
    <name type="scientific">Micromonospora auratinigra</name>
    <dbReference type="NCBI Taxonomy" id="261654"/>
    <lineage>
        <taxon>Bacteria</taxon>
        <taxon>Bacillati</taxon>
        <taxon>Actinomycetota</taxon>
        <taxon>Actinomycetes</taxon>
        <taxon>Micromonosporales</taxon>
        <taxon>Micromonosporaceae</taxon>
        <taxon>Micromonospora</taxon>
    </lineage>
</organism>
<accession>A0A1A8ZII3</accession>
<dbReference type="GO" id="GO:0005737">
    <property type="term" value="C:cytoplasm"/>
    <property type="evidence" value="ECO:0007669"/>
    <property type="project" value="TreeGrafter"/>
</dbReference>
<dbReference type="PRINTS" id="PR00097">
    <property type="entry name" value="ANTSNTHASEII"/>
</dbReference>
<keyword evidence="3" id="KW-0808">Transferase</keyword>
<dbReference type="Pfam" id="PF00425">
    <property type="entry name" value="Chorismate_bind"/>
    <property type="match status" value="1"/>
</dbReference>
<dbReference type="Proteomes" id="UP000199385">
    <property type="component" value="Chromosome I"/>
</dbReference>
<evidence type="ECO:0000256" key="1">
    <source>
        <dbReference type="ARBA" id="ARBA00005970"/>
    </source>
</evidence>
<dbReference type="GO" id="GO:0046820">
    <property type="term" value="F:4-amino-4-deoxychorismate synthase activity"/>
    <property type="evidence" value="ECO:0007669"/>
    <property type="project" value="UniProtKB-EC"/>
</dbReference>
<dbReference type="PROSITE" id="PS51273">
    <property type="entry name" value="GATASE_TYPE_1"/>
    <property type="match status" value="1"/>
</dbReference>
<dbReference type="CDD" id="cd01743">
    <property type="entry name" value="GATase1_Anthranilate_Synthase"/>
    <property type="match status" value="1"/>
</dbReference>
<dbReference type="RefSeq" id="WP_091662569.1">
    <property type="nucleotide sequence ID" value="NZ_LT594323.1"/>
</dbReference>
<dbReference type="STRING" id="261654.GA0070611_2401"/>
<evidence type="ECO:0000313" key="8">
    <source>
        <dbReference type="EMBL" id="SBT43651.1"/>
    </source>
</evidence>
<dbReference type="EMBL" id="LT594323">
    <property type="protein sequence ID" value="SBT43651.1"/>
    <property type="molecule type" value="Genomic_DNA"/>
</dbReference>
<dbReference type="EC" id="2.6.1.85" evidence="2"/>
<evidence type="ECO:0000256" key="3">
    <source>
        <dbReference type="ARBA" id="ARBA00022679"/>
    </source>
</evidence>
<keyword evidence="4" id="KW-0315">Glutamine amidotransferase</keyword>
<dbReference type="GO" id="GO:0009396">
    <property type="term" value="P:folic acid-containing compound biosynthetic process"/>
    <property type="evidence" value="ECO:0007669"/>
    <property type="project" value="InterPro"/>
</dbReference>
<dbReference type="InterPro" id="IPR015890">
    <property type="entry name" value="Chorismate_C"/>
</dbReference>
<dbReference type="InterPro" id="IPR029062">
    <property type="entry name" value="Class_I_gatase-like"/>
</dbReference>
<feature type="domain" description="Chorismate-utilising enzyme C-terminal" evidence="6">
    <location>
        <begin position="415"/>
        <end position="669"/>
    </location>
</feature>
<evidence type="ECO:0000256" key="4">
    <source>
        <dbReference type="ARBA" id="ARBA00022962"/>
    </source>
</evidence>
<reference evidence="9" key="1">
    <citation type="submission" date="2016-06" db="EMBL/GenBank/DDBJ databases">
        <authorList>
            <person name="Varghese N."/>
            <person name="Submissions Spin"/>
        </authorList>
    </citation>
    <scope>NUCLEOTIDE SEQUENCE [LARGE SCALE GENOMIC DNA]</scope>
    <source>
        <strain evidence="9">DSM 44815</strain>
    </source>
</reference>
<dbReference type="Pfam" id="PF04715">
    <property type="entry name" value="Anth_synt_I_N"/>
    <property type="match status" value="1"/>
</dbReference>
<dbReference type="PRINTS" id="PR00099">
    <property type="entry name" value="CPSGATASE"/>
</dbReference>
<dbReference type="InterPro" id="IPR006805">
    <property type="entry name" value="Anth_synth_I_N"/>
</dbReference>
<dbReference type="OrthoDB" id="3518032at2"/>
<dbReference type="GO" id="GO:0008153">
    <property type="term" value="P:4-aminobenzoate biosynthetic process"/>
    <property type="evidence" value="ECO:0007669"/>
    <property type="project" value="TreeGrafter"/>
</dbReference>
<dbReference type="Pfam" id="PF00117">
    <property type="entry name" value="GATase"/>
    <property type="match status" value="1"/>
</dbReference>
<dbReference type="GO" id="GO:0000162">
    <property type="term" value="P:L-tryptophan biosynthetic process"/>
    <property type="evidence" value="ECO:0007669"/>
    <property type="project" value="TreeGrafter"/>
</dbReference>
<dbReference type="SUPFAM" id="SSF52317">
    <property type="entry name" value="Class I glutamine amidotransferase-like"/>
    <property type="match status" value="1"/>
</dbReference>
<dbReference type="PANTHER" id="PTHR11236">
    <property type="entry name" value="AMINOBENZOATE/ANTHRANILATE SYNTHASE"/>
    <property type="match status" value="1"/>
</dbReference>
<name>A0A1A8ZII3_9ACTN</name>
<dbReference type="PATRIC" id="fig|261654.4.peg.2446"/>
<keyword evidence="9" id="KW-1185">Reference proteome</keyword>
<evidence type="ECO:0000259" key="7">
    <source>
        <dbReference type="Pfam" id="PF04715"/>
    </source>
</evidence>
<dbReference type="PRINTS" id="PR00096">
    <property type="entry name" value="GATASE"/>
</dbReference>
<dbReference type="InterPro" id="IPR017926">
    <property type="entry name" value="GATASE"/>
</dbReference>